<comment type="caution">
    <text evidence="3">The sequence shown here is derived from an EMBL/GenBank/DDBJ whole genome shotgun (WGS) entry which is preliminary data.</text>
</comment>
<dbReference type="SUPFAM" id="SSF52540">
    <property type="entry name" value="P-loop containing nucleoside triphosphate hydrolases"/>
    <property type="match status" value="1"/>
</dbReference>
<name>A0ABU1IW16_9BACL</name>
<dbReference type="EMBL" id="JAVDQH010000004">
    <property type="protein sequence ID" value="MDR6243459.1"/>
    <property type="molecule type" value="Genomic_DNA"/>
</dbReference>
<comment type="similarity">
    <text evidence="1">Belongs to the GSP E family.</text>
</comment>
<evidence type="ECO:0000256" key="1">
    <source>
        <dbReference type="ARBA" id="ARBA00006611"/>
    </source>
</evidence>
<feature type="domain" description="Bacterial type II secretion system protein E" evidence="2">
    <location>
        <begin position="370"/>
        <end position="647"/>
    </location>
</feature>
<dbReference type="InterPro" id="IPR001482">
    <property type="entry name" value="T2SS/T4SS_dom"/>
</dbReference>
<dbReference type="InterPro" id="IPR050921">
    <property type="entry name" value="T4SS_GSP_E_ATPase"/>
</dbReference>
<reference evidence="3 4" key="1">
    <citation type="submission" date="2023-07" db="EMBL/GenBank/DDBJ databases">
        <title>Genomic Encyclopedia of Type Strains, Phase IV (KMG-IV): sequencing the most valuable type-strain genomes for metagenomic binning, comparative biology and taxonomic classification.</title>
        <authorList>
            <person name="Goeker M."/>
        </authorList>
    </citation>
    <scope>NUCLEOTIDE SEQUENCE [LARGE SCALE GENOMIC DNA]</scope>
    <source>
        <strain evidence="3 4">DSM 22170</strain>
    </source>
</reference>
<protein>
    <submittedName>
        <fullName evidence="3">Pilus assembly protein CpaF</fullName>
    </submittedName>
</protein>
<dbReference type="PANTHER" id="PTHR30486">
    <property type="entry name" value="TWITCHING MOTILITY PROTEIN PILT"/>
    <property type="match status" value="1"/>
</dbReference>
<evidence type="ECO:0000313" key="3">
    <source>
        <dbReference type="EMBL" id="MDR6243459.1"/>
    </source>
</evidence>
<dbReference type="Pfam" id="PF00437">
    <property type="entry name" value="T2SSE"/>
    <property type="match status" value="1"/>
</dbReference>
<dbReference type="Gene3D" id="3.40.50.300">
    <property type="entry name" value="P-loop containing nucleotide triphosphate hydrolases"/>
    <property type="match status" value="1"/>
</dbReference>
<proteinExistence type="inferred from homology"/>
<dbReference type="RefSeq" id="WP_188773645.1">
    <property type="nucleotide sequence ID" value="NZ_BMMB01000001.1"/>
</dbReference>
<dbReference type="Proteomes" id="UP001185028">
    <property type="component" value="Unassembled WGS sequence"/>
</dbReference>
<gene>
    <name evidence="3" type="ORF">JOC58_001346</name>
</gene>
<dbReference type="InterPro" id="IPR027417">
    <property type="entry name" value="P-loop_NTPase"/>
</dbReference>
<organism evidence="3 4">
    <name type="scientific">Paenibacillus hunanensis</name>
    <dbReference type="NCBI Taxonomy" id="539262"/>
    <lineage>
        <taxon>Bacteria</taxon>
        <taxon>Bacillati</taxon>
        <taxon>Bacillota</taxon>
        <taxon>Bacilli</taxon>
        <taxon>Bacillales</taxon>
        <taxon>Paenibacillaceae</taxon>
        <taxon>Paenibacillus</taxon>
    </lineage>
</organism>
<evidence type="ECO:0000259" key="2">
    <source>
        <dbReference type="Pfam" id="PF00437"/>
    </source>
</evidence>
<dbReference type="Gene3D" id="3.30.450.380">
    <property type="match status" value="1"/>
</dbReference>
<keyword evidence="4" id="KW-1185">Reference proteome</keyword>
<dbReference type="PANTHER" id="PTHR30486:SF6">
    <property type="entry name" value="TYPE IV PILUS RETRACTATION ATPASE PILT"/>
    <property type="match status" value="1"/>
</dbReference>
<accession>A0ABU1IW16</accession>
<sequence length="737" mass="83670">MIWKWFKKDQRGGIGLAESETFVISAPAEPNPPSKRARVVSVSNFNLTDTSMGVMSLVKALPHTKTLVIEMPCLSVPRLAVAVVPNKELPKLDSDQTMDRLVLDMDRGQLKSLSAYTYSSGSTDYILLNPHAMLDQSLIKQIQDADTLINLPEWIIDQAEADYDTVMLVTQGKLDMPTTFFSIEQADANVFIIHDSSDIVLNQLAIERLKQDYHFASDRFVLFASNRSVQSVTKETMIVSPKRLWKMVYDIPLLDNEATSKPIASDESHFGYIQPVNFIRKEGQDRDHLVSSNHSLKPIRDLKKWNDIKDQVQQQLQEKHLDDFVASLMDGDARERVRFYIADLLRSFPVGSLPGRLEEVTQFVQREITELGVLQKLLDDPQVINIEINGPKQVIIERAGQVMQATDVEFEDVDHLYRIINRMLSFMGKQLTSNEPVIDTTYHGTRVCAVADRERRSGLSMGSPLASIRKFPPRVLSDEEIIASGNASQEIVDFLNFAVPAGANIVAVGATNSGKTSTLIRFPLYVDPLTRIISIEDSPEVLLSSKEQYRHYPNLLSLLTKILEDVTKSYPIQRLIRTCMRLNPWGFLIGETREEEAALEMLKAANTGHVMWTTTHANGCEEGAMRILQLCGNTSAIAAQISQSLDIFIFLKRLPNGRRVIMRIAELVRYEGVEKPIMNVIFAYDLKQERHIQVGYLKTNRMRDKINSHTQYSEVEIKQWCRFEEENFSYQEVKRSS</sequence>
<evidence type="ECO:0000313" key="4">
    <source>
        <dbReference type="Proteomes" id="UP001185028"/>
    </source>
</evidence>